<dbReference type="EMBL" id="JACBZM010000001">
    <property type="protein sequence ID" value="NYI44738.1"/>
    <property type="molecule type" value="Genomic_DNA"/>
</dbReference>
<dbReference type="CDD" id="cd00130">
    <property type="entry name" value="PAS"/>
    <property type="match status" value="2"/>
</dbReference>
<dbReference type="SMART" id="SM00086">
    <property type="entry name" value="PAC"/>
    <property type="match status" value="2"/>
</dbReference>
<evidence type="ECO:0000313" key="7">
    <source>
        <dbReference type="EMBL" id="NYI44738.1"/>
    </source>
</evidence>
<dbReference type="Pfam" id="PF00990">
    <property type="entry name" value="GGDEF"/>
    <property type="match status" value="1"/>
</dbReference>
<dbReference type="CDD" id="cd01948">
    <property type="entry name" value="EAL"/>
    <property type="match status" value="1"/>
</dbReference>
<feature type="domain" description="PAC" evidence="4">
    <location>
        <begin position="226"/>
        <end position="278"/>
    </location>
</feature>
<dbReference type="InterPro" id="IPR001633">
    <property type="entry name" value="EAL_dom"/>
</dbReference>
<dbReference type="CDD" id="cd01949">
    <property type="entry name" value="GGDEF"/>
    <property type="match status" value="1"/>
</dbReference>
<dbReference type="InterPro" id="IPR035965">
    <property type="entry name" value="PAS-like_dom_sf"/>
</dbReference>
<dbReference type="PROSITE" id="PS50113">
    <property type="entry name" value="PAC"/>
    <property type="match status" value="1"/>
</dbReference>
<dbReference type="RefSeq" id="WP_051932100.1">
    <property type="nucleotide sequence ID" value="NZ_JACBZM010000001.1"/>
</dbReference>
<feature type="domain" description="GGDEF" evidence="6">
    <location>
        <begin position="310"/>
        <end position="443"/>
    </location>
</feature>
<dbReference type="AlphaFoldDB" id="A0A7Y9ZI40"/>
<dbReference type="Pfam" id="PF00989">
    <property type="entry name" value="PAS"/>
    <property type="match status" value="1"/>
</dbReference>
<evidence type="ECO:0000259" key="5">
    <source>
        <dbReference type="PROSITE" id="PS50883"/>
    </source>
</evidence>
<dbReference type="Gene3D" id="3.30.70.270">
    <property type="match status" value="1"/>
</dbReference>
<dbReference type="SMART" id="SM00091">
    <property type="entry name" value="PAS"/>
    <property type="match status" value="2"/>
</dbReference>
<dbReference type="PROSITE" id="PS50883">
    <property type="entry name" value="EAL"/>
    <property type="match status" value="1"/>
</dbReference>
<feature type="domain" description="PAS" evidence="3">
    <location>
        <begin position="23"/>
        <end position="66"/>
    </location>
</feature>
<sequence length="721" mass="77939">MVVRVDGGGTPPGGMPSGASEQEAQRLRLILEATPSAMLMVDRTGHVVLVNAQAENLFGIGRARLLEMEVEDLIPRRSRAAHHTYRTRYLANPAARPMGAGRDLYGLRGDGTEVPIEIGLNPIRIGNESFVLASVIDISERLATQAALETIGRDSLRRTILASMPCSVVATDLAGRILAANPATEVLLGYPEAELVGAPLSRLYAGDGQREPGDRVLDLPAVATGEERELTYRRRDGSEVPVGEVISPVTDDDGVLTGYLAVGFDITKRVEDRARVAYLASHDSLTGLPNRATLTRHLEDAIREAERKQERVALLLLDVDHFKRVNDSLGHHVGDRLLLGLADRLRRTVQDRDLVARLGGDEFVVVICGLTRIEEVSARVERLAAALPGSVSVDNREVLATASIGCAVFPDHGRTPAHMLKHADIAMYRAKAAGRNNLRWYDASMGADGSDKLVLSTALQQALDRDGELSVAYQPQVDLATGALLGFEALARWTSPALGVVPPDRFIPVAEDSGLIAHLGAQVLRQACRDAVTLREELGLPLRMAVNVSPRQFARSTWLDEVDAALSESGLDPAALELEITEGTLMDDDNDVRLVLHELKSIGTRIVVDDFGQGYSSLAYLTRFPLDKLKIDREFVRRIAATHADAAVIDAILAMSHALGMRVSAEGVETLEQVEYLRARGCDEAQGFYYGEGAPLVDVANRTSRLVPSAHPSTAGAEGRT</sequence>
<name>A0A7Y9ZI40_9ACTN</name>
<dbReference type="FunFam" id="3.30.70.270:FF:000001">
    <property type="entry name" value="Diguanylate cyclase domain protein"/>
    <property type="match status" value="1"/>
</dbReference>
<dbReference type="SMART" id="SM00052">
    <property type="entry name" value="EAL"/>
    <property type="match status" value="1"/>
</dbReference>
<dbReference type="PANTHER" id="PTHR44757:SF2">
    <property type="entry name" value="BIOFILM ARCHITECTURE MAINTENANCE PROTEIN MBAA"/>
    <property type="match status" value="1"/>
</dbReference>
<dbReference type="Gene3D" id="3.20.20.450">
    <property type="entry name" value="EAL domain"/>
    <property type="match status" value="1"/>
</dbReference>
<dbReference type="InterPro" id="IPR029787">
    <property type="entry name" value="Nucleotide_cyclase"/>
</dbReference>
<proteinExistence type="predicted"/>
<dbReference type="InterPro" id="IPR000160">
    <property type="entry name" value="GGDEF_dom"/>
</dbReference>
<feature type="region of interest" description="Disordered" evidence="2">
    <location>
        <begin position="1"/>
        <end position="22"/>
    </location>
</feature>
<evidence type="ECO:0000256" key="2">
    <source>
        <dbReference type="SAM" id="MobiDB-lite"/>
    </source>
</evidence>
<evidence type="ECO:0000313" key="8">
    <source>
        <dbReference type="Proteomes" id="UP000562045"/>
    </source>
</evidence>
<dbReference type="Pfam" id="PF13426">
    <property type="entry name" value="PAS_9"/>
    <property type="match status" value="1"/>
</dbReference>
<dbReference type="Proteomes" id="UP000562045">
    <property type="component" value="Unassembled WGS sequence"/>
</dbReference>
<feature type="domain" description="EAL" evidence="5">
    <location>
        <begin position="452"/>
        <end position="707"/>
    </location>
</feature>
<dbReference type="SMART" id="SM00267">
    <property type="entry name" value="GGDEF"/>
    <property type="match status" value="1"/>
</dbReference>
<dbReference type="InterPro" id="IPR000700">
    <property type="entry name" value="PAS-assoc_C"/>
</dbReference>
<dbReference type="InterPro" id="IPR000014">
    <property type="entry name" value="PAS"/>
</dbReference>
<dbReference type="PANTHER" id="PTHR44757">
    <property type="entry name" value="DIGUANYLATE CYCLASE DGCP"/>
    <property type="match status" value="1"/>
</dbReference>
<evidence type="ECO:0000259" key="3">
    <source>
        <dbReference type="PROSITE" id="PS50112"/>
    </source>
</evidence>
<dbReference type="InterPro" id="IPR001610">
    <property type="entry name" value="PAC"/>
</dbReference>
<accession>A0A7Y9ZI40</accession>
<dbReference type="InterPro" id="IPR013767">
    <property type="entry name" value="PAS_fold"/>
</dbReference>
<evidence type="ECO:0000259" key="4">
    <source>
        <dbReference type="PROSITE" id="PS50113"/>
    </source>
</evidence>
<dbReference type="NCBIfam" id="TIGR00229">
    <property type="entry name" value="sensory_box"/>
    <property type="match status" value="2"/>
</dbReference>
<comment type="caution">
    <text evidence="7">The sequence shown here is derived from an EMBL/GenBank/DDBJ whole genome shotgun (WGS) entry which is preliminary data.</text>
</comment>
<feature type="domain" description="PAS" evidence="3">
    <location>
        <begin position="153"/>
        <end position="197"/>
    </location>
</feature>
<dbReference type="PROSITE" id="PS50112">
    <property type="entry name" value="PAS"/>
    <property type="match status" value="2"/>
</dbReference>
<dbReference type="InterPro" id="IPR052155">
    <property type="entry name" value="Biofilm_reg_signaling"/>
</dbReference>
<dbReference type="SUPFAM" id="SSF55073">
    <property type="entry name" value="Nucleotide cyclase"/>
    <property type="match status" value="1"/>
</dbReference>
<dbReference type="Pfam" id="PF00563">
    <property type="entry name" value="EAL"/>
    <property type="match status" value="1"/>
</dbReference>
<dbReference type="PROSITE" id="PS50887">
    <property type="entry name" value="GGDEF"/>
    <property type="match status" value="1"/>
</dbReference>
<dbReference type="Gene3D" id="3.30.450.20">
    <property type="entry name" value="PAS domain"/>
    <property type="match status" value="2"/>
</dbReference>
<protein>
    <submittedName>
        <fullName evidence="7">Diguanylate cyclase (GGDEF)-like protein/PAS domain S-box-containing protein</fullName>
    </submittedName>
</protein>
<feature type="compositionally biased region" description="Gly residues" evidence="2">
    <location>
        <begin position="1"/>
        <end position="16"/>
    </location>
</feature>
<evidence type="ECO:0000259" key="6">
    <source>
        <dbReference type="PROSITE" id="PS50887"/>
    </source>
</evidence>
<dbReference type="InterPro" id="IPR035919">
    <property type="entry name" value="EAL_sf"/>
</dbReference>
<dbReference type="NCBIfam" id="TIGR00254">
    <property type="entry name" value="GGDEF"/>
    <property type="match status" value="1"/>
</dbReference>
<dbReference type="InterPro" id="IPR043128">
    <property type="entry name" value="Rev_trsase/Diguanyl_cyclase"/>
</dbReference>
<gene>
    <name evidence="7" type="ORF">BJ993_001818</name>
</gene>
<dbReference type="GO" id="GO:0006355">
    <property type="term" value="P:regulation of DNA-templated transcription"/>
    <property type="evidence" value="ECO:0007669"/>
    <property type="project" value="InterPro"/>
</dbReference>
<feature type="coiled-coil region" evidence="1">
    <location>
        <begin position="291"/>
        <end position="318"/>
    </location>
</feature>
<reference evidence="7 8" key="1">
    <citation type="submission" date="2020-07" db="EMBL/GenBank/DDBJ databases">
        <title>Sequencing the genomes of 1000 actinobacteria strains.</title>
        <authorList>
            <person name="Klenk H.-P."/>
        </authorList>
    </citation>
    <scope>NUCLEOTIDE SEQUENCE [LARGE SCALE GENOMIC DNA]</scope>
    <source>
        <strain evidence="7 8">DSM 15131</strain>
    </source>
</reference>
<dbReference type="SUPFAM" id="SSF55785">
    <property type="entry name" value="PYP-like sensor domain (PAS domain)"/>
    <property type="match status" value="2"/>
</dbReference>
<keyword evidence="1" id="KW-0175">Coiled coil</keyword>
<dbReference type="SUPFAM" id="SSF141868">
    <property type="entry name" value="EAL domain-like"/>
    <property type="match status" value="1"/>
</dbReference>
<evidence type="ECO:0000256" key="1">
    <source>
        <dbReference type="SAM" id="Coils"/>
    </source>
</evidence>
<organism evidence="7 8">
    <name type="scientific">Nocardioides aromaticivorans</name>
    <dbReference type="NCBI Taxonomy" id="200618"/>
    <lineage>
        <taxon>Bacteria</taxon>
        <taxon>Bacillati</taxon>
        <taxon>Actinomycetota</taxon>
        <taxon>Actinomycetes</taxon>
        <taxon>Propionibacteriales</taxon>
        <taxon>Nocardioidaceae</taxon>
        <taxon>Nocardioides</taxon>
    </lineage>
</organism>